<evidence type="ECO:0000313" key="5">
    <source>
        <dbReference type="EMBL" id="ADL14116.1"/>
    </source>
</evidence>
<feature type="domain" description="YobI-like P-loop NTPase" evidence="3">
    <location>
        <begin position="54"/>
        <end position="443"/>
    </location>
</feature>
<feature type="transmembrane region" description="Helical" evidence="2">
    <location>
        <begin position="215"/>
        <end position="236"/>
    </location>
</feature>
<geneLocation type="plasmid" evidence="5">
    <name>pEC_L46</name>
</geneLocation>
<dbReference type="Pfam" id="PF20693">
    <property type="entry name" value="YobI-ATPase"/>
    <property type="match status" value="1"/>
</dbReference>
<reference evidence="4" key="1">
    <citation type="journal article" date="2010" name="PLoS ONE">
        <title>Complete nucleotide sequence of CTX-M-15-plasmids from clinical Escherichia coli isolates: insertional events of transposons and insertion sequences.</title>
        <authorList>
            <person name="Smet A."/>
            <person name="Van Nieuwerburgh F."/>
            <person name="Vandekerckhove T.T."/>
            <person name="Martel A."/>
            <person name="Deforce D."/>
            <person name="Butaye P."/>
            <person name="Haesebrouck F."/>
        </authorList>
    </citation>
    <scope>NUCLEOTIDE SEQUENCE</scope>
    <source>
        <strain evidence="5">L46</strain>
        <strain evidence="4">L8</strain>
        <plasmid evidence="5">pEC_L46</plasmid>
        <plasmid evidence="4">pEC_L8</plasmid>
    </source>
</reference>
<name>D9Z542_ECOLX</name>
<organism evidence="4">
    <name type="scientific">Escherichia coli</name>
    <dbReference type="NCBI Taxonomy" id="562"/>
    <lineage>
        <taxon>Bacteria</taxon>
        <taxon>Pseudomonadati</taxon>
        <taxon>Pseudomonadota</taxon>
        <taxon>Gammaproteobacteria</taxon>
        <taxon>Enterobacterales</taxon>
        <taxon>Enterobacteriaceae</taxon>
        <taxon>Escherichia</taxon>
    </lineage>
</organism>
<evidence type="ECO:0000313" key="4">
    <source>
        <dbReference type="EMBL" id="ADL13992.1"/>
    </source>
</evidence>
<dbReference type="EMBL" id="GU371928">
    <property type="protein sequence ID" value="ADL13992.1"/>
    <property type="molecule type" value="Genomic_DNA"/>
</dbReference>
<evidence type="ECO:0000256" key="1">
    <source>
        <dbReference type="SAM" id="Coils"/>
    </source>
</evidence>
<dbReference type="InterPro" id="IPR027417">
    <property type="entry name" value="P-loop_NTPase"/>
</dbReference>
<proteinExistence type="predicted"/>
<geneLocation type="plasmid" evidence="4">
    <name>pEC_L8</name>
</geneLocation>
<feature type="transmembrane region" description="Helical" evidence="2">
    <location>
        <begin position="172"/>
        <end position="194"/>
    </location>
</feature>
<dbReference type="InterPro" id="IPR048428">
    <property type="entry name" value="YobI-NTPase"/>
</dbReference>
<feature type="coiled-coil region" evidence="1">
    <location>
        <begin position="551"/>
        <end position="589"/>
    </location>
</feature>
<keyword evidence="2" id="KW-0472">Membrane</keyword>
<protein>
    <submittedName>
        <fullName evidence="4">Pcar</fullName>
    </submittedName>
</protein>
<dbReference type="SUPFAM" id="SSF52540">
    <property type="entry name" value="P-loop containing nucleoside triphosphate hydrolases"/>
    <property type="match status" value="1"/>
</dbReference>
<gene>
    <name evidence="4" type="primary">pcar</name>
</gene>
<keyword evidence="2" id="KW-0812">Transmembrane</keyword>
<keyword evidence="1" id="KW-0175">Coiled coil</keyword>
<evidence type="ECO:0000259" key="3">
    <source>
        <dbReference type="Pfam" id="PF20693"/>
    </source>
</evidence>
<dbReference type="EMBL" id="GU371929">
    <property type="protein sequence ID" value="ADL14116.1"/>
    <property type="molecule type" value="Genomic_DNA"/>
</dbReference>
<keyword evidence="2" id="KW-1133">Transmembrane helix</keyword>
<accession>D9Z542</accession>
<evidence type="ECO:0000256" key="2">
    <source>
        <dbReference type="SAM" id="Phobius"/>
    </source>
</evidence>
<keyword evidence="4" id="KW-0614">Plasmid</keyword>
<sequence length="1284" mass="147034">MLNQQCWKINMRRPSRTEALMPVLSANKAQEEQINTSYEPLTPSVITDEKAQSYIEALNFACSRPDIRNIAVTGPYGAGKSSVLLTWERAEDNDFRVMTVSLADFEMQRAYPGDSLSVEGKPDYDDNEKKAGKAEEKTIEYSILQQLLYKEKKSVLPYSRLERISDVSACQIAMMTASLLFILASTATGLLFLFPDYIREKLSLSPELSQFLLELPVLARFGSAGIFLFTALFFALKKLHRTGVFDRRVSIDKVDILKGAITTRPAAPSLLNVYIDEIVYFFEQTQYNVVIFEDLDRHNDGAIFIKLREINQLINNCLPTDNPVRFIYAVRDNLFITPESRTKFFDFVIPVIPVMDSENASEHFLSKFTLDELRQEGFKDCLARLALFIPDMRVMHNIANEFRLYRNIVNNGGDLKRLISLITYKNLYAEDYHRIDQKKGMLYSIVSEYTSGKLREDYCNNLKNKIETCLTELSKLHNEEVVTEHELRSEILRPYISEKTAPRLHIMTGTGGQYDFDDVIQNENTFLSLLSNQIISIKPSGYNITITTIDKKTAQVMKEEYQERIAIIQKKLNNDVSRLEENIKKNRCEIQNASSYDLAFFINKMGRSGFERYIACCSTPEQHDGESITDNAANIDFIYFLLSHGYLSTDYMAYRSVFMPGSLSTEDNNFIRAVTSGRLPDETAKMPLSNIANTVAKLHGLGILMHDNAWHPQILWYLMRNDTNSLKTIMRMQAEVGAERRMVRLANEIFPLWEPAAQREYIRLMVDGDGHLSTMIHQIGRLNDTVAEQNLLPVLLSLPILSWEAVSQITREELQRLIDLQFNLVTSLPENCAQFFCENLRNSGCRLTNIPLARSDSGQETLHLVVQKKLWTYSTLNLQNICFSLSHESENNSDTFRKKPVALIKSLRIPNLEKYVYENISSFIRDVFIHSEENDLIPDFLNSTFVDWDDAKYMTESMSFVLEDVSVILNKENTETTEISYDQNLYSLLAHHNHITPCWNNVISLLSEDASIAGDTFCEWLNINYSLLPNDSLPLTDVQFSQLLIKAVTSPHISKEALIAITMAFRITLINVPENLPLNNAAVLIKQKWLAPTSTVFEQLYQALYEEGDKLTSLLYALICARPVLLSDNYELVLFSDDQFDLGITRLILNGDKIADEVCISILNWLWEKDEALLSEAPLLSQQALIRFSTKITDDRQKQALLMQCLKNDGGSHKFIRQVLMTFGHQDYAAFLTERNYRSIPRSDAMWQLAVQLGNSGFIRPPKLTHADTRIRIEPFFNAENEYD</sequence>